<name>E9HH64_DAPPU</name>
<evidence type="ECO:0000256" key="1">
    <source>
        <dbReference type="SAM" id="MobiDB-lite"/>
    </source>
</evidence>
<dbReference type="EMBL" id="GL733317">
    <property type="protein sequence ID" value="EFX62899.1"/>
    <property type="molecule type" value="Genomic_DNA"/>
</dbReference>
<accession>E9HH64</accession>
<evidence type="ECO:0000313" key="4">
    <source>
        <dbReference type="Proteomes" id="UP000000305"/>
    </source>
</evidence>
<sequence length="80" mass="9484">MHSLSKQRNSSPMEAYPSLMEEFGYCNMTDEEWIDFHLHRGYKQDEDDDKYKEERAKGETAKEKEFAEEDEKAEKKGTAE</sequence>
<protein>
    <submittedName>
        <fullName evidence="3">Uncharacterized protein</fullName>
    </submittedName>
</protein>
<dbReference type="KEGG" id="dpx:DAPPUDRAFT_269478"/>
<keyword evidence="4" id="KW-1185">Reference proteome</keyword>
<dbReference type="Proteomes" id="UP000000305">
    <property type="component" value="Unassembled WGS sequence"/>
</dbReference>
<gene>
    <name evidence="3" type="ORF">DAPPUDRAFT_259397</name>
    <name evidence="2" type="ORF">DAPPUDRAFT_269478</name>
</gene>
<feature type="region of interest" description="Disordered" evidence="1">
    <location>
        <begin position="44"/>
        <end position="80"/>
    </location>
</feature>
<proteinExistence type="predicted"/>
<organism evidence="3 4">
    <name type="scientific">Daphnia pulex</name>
    <name type="common">Water flea</name>
    <dbReference type="NCBI Taxonomy" id="6669"/>
    <lineage>
        <taxon>Eukaryota</taxon>
        <taxon>Metazoa</taxon>
        <taxon>Ecdysozoa</taxon>
        <taxon>Arthropoda</taxon>
        <taxon>Crustacea</taxon>
        <taxon>Branchiopoda</taxon>
        <taxon>Diplostraca</taxon>
        <taxon>Cladocera</taxon>
        <taxon>Anomopoda</taxon>
        <taxon>Daphniidae</taxon>
        <taxon>Daphnia</taxon>
    </lineage>
</organism>
<evidence type="ECO:0000313" key="2">
    <source>
        <dbReference type="EMBL" id="EFX62899.1"/>
    </source>
</evidence>
<reference evidence="3 4" key="1">
    <citation type="journal article" date="2011" name="Science">
        <title>The ecoresponsive genome of Daphnia pulex.</title>
        <authorList>
            <person name="Colbourne J.K."/>
            <person name="Pfrender M.E."/>
            <person name="Gilbert D."/>
            <person name="Thomas W.K."/>
            <person name="Tucker A."/>
            <person name="Oakley T.H."/>
            <person name="Tokishita S."/>
            <person name="Aerts A."/>
            <person name="Arnold G.J."/>
            <person name="Basu M.K."/>
            <person name="Bauer D.J."/>
            <person name="Caceres C.E."/>
            <person name="Carmel L."/>
            <person name="Casola C."/>
            <person name="Choi J.H."/>
            <person name="Detter J.C."/>
            <person name="Dong Q."/>
            <person name="Dusheyko S."/>
            <person name="Eads B.D."/>
            <person name="Frohlich T."/>
            <person name="Geiler-Samerotte K.A."/>
            <person name="Gerlach D."/>
            <person name="Hatcher P."/>
            <person name="Jogdeo S."/>
            <person name="Krijgsveld J."/>
            <person name="Kriventseva E.V."/>
            <person name="Kultz D."/>
            <person name="Laforsch C."/>
            <person name="Lindquist E."/>
            <person name="Lopez J."/>
            <person name="Manak J.R."/>
            <person name="Muller J."/>
            <person name="Pangilinan J."/>
            <person name="Patwardhan R.P."/>
            <person name="Pitluck S."/>
            <person name="Pritham E.J."/>
            <person name="Rechtsteiner A."/>
            <person name="Rho M."/>
            <person name="Rogozin I.B."/>
            <person name="Sakarya O."/>
            <person name="Salamov A."/>
            <person name="Schaack S."/>
            <person name="Shapiro H."/>
            <person name="Shiga Y."/>
            <person name="Skalitzky C."/>
            <person name="Smith Z."/>
            <person name="Souvorov A."/>
            <person name="Sung W."/>
            <person name="Tang Z."/>
            <person name="Tsuchiya D."/>
            <person name="Tu H."/>
            <person name="Vos H."/>
            <person name="Wang M."/>
            <person name="Wolf Y.I."/>
            <person name="Yamagata H."/>
            <person name="Yamada T."/>
            <person name="Ye Y."/>
            <person name="Shaw J.R."/>
            <person name="Andrews J."/>
            <person name="Crease T.J."/>
            <person name="Tang H."/>
            <person name="Lucas S.M."/>
            <person name="Robertson H.M."/>
            <person name="Bork P."/>
            <person name="Koonin E.V."/>
            <person name="Zdobnov E.M."/>
            <person name="Grigoriev I.V."/>
            <person name="Lynch M."/>
            <person name="Boore J.L."/>
        </authorList>
    </citation>
    <scope>NUCLEOTIDE SEQUENCE [LARGE SCALE GENOMIC DNA]</scope>
</reference>
<dbReference type="KEGG" id="dpx:DAPPUDRAFT_259397"/>
<dbReference type="AlphaFoldDB" id="E9HH64"/>
<feature type="compositionally biased region" description="Basic and acidic residues" evidence="1">
    <location>
        <begin position="44"/>
        <end position="65"/>
    </location>
</feature>
<dbReference type="HOGENOM" id="CLU_2592205_0_0_1"/>
<evidence type="ECO:0000313" key="3">
    <source>
        <dbReference type="EMBL" id="EFX68917.1"/>
    </source>
</evidence>
<dbReference type="EMBL" id="GL732646">
    <property type="protein sequence ID" value="EFX68917.1"/>
    <property type="molecule type" value="Genomic_DNA"/>
</dbReference>